<keyword evidence="2" id="KW-0812">Transmembrane</keyword>
<keyword evidence="4" id="KW-1185">Reference proteome</keyword>
<gene>
    <name evidence="3" type="ORF">R53137_KAKDMLNK_00826</name>
</gene>
<sequence length="196" mass="21636">MKHGSRKHSKRLLFTSVLAIVVILAVGFYLIGNANSNKDESNSDNSTSVTMSHISRSTNQQESKYSTTSNSQQESKYSTTSNSQQEVSQSSSQSSTNNNSLIYYNGQTKVKLPTTDGTIDPQENWPNGASFWTATLTIDGKKENVVATYARQGYFAIFTKEPTNKPQGFTYNGDYLSHIGDKDLDPLASSSKTVRY</sequence>
<feature type="transmembrane region" description="Helical" evidence="2">
    <location>
        <begin position="12"/>
        <end position="32"/>
    </location>
</feature>
<dbReference type="EMBL" id="CAUZLT010000003">
    <property type="protein sequence ID" value="CAK1241258.1"/>
    <property type="molecule type" value="Genomic_DNA"/>
</dbReference>
<name>A0ABN9YRX4_9LACO</name>
<accession>A0ABN9YRX4</accession>
<protein>
    <recommendedName>
        <fullName evidence="5">Secreted protein</fullName>
    </recommendedName>
</protein>
<evidence type="ECO:0000256" key="2">
    <source>
        <dbReference type="SAM" id="Phobius"/>
    </source>
</evidence>
<reference evidence="3 4" key="1">
    <citation type="submission" date="2023-10" db="EMBL/GenBank/DDBJ databases">
        <authorList>
            <person name="Botero Cardona J."/>
        </authorList>
    </citation>
    <scope>NUCLEOTIDE SEQUENCE [LARGE SCALE GENOMIC DNA]</scope>
    <source>
        <strain evidence="3 4">R-53137</strain>
    </source>
</reference>
<evidence type="ECO:0000313" key="3">
    <source>
        <dbReference type="EMBL" id="CAK1241258.1"/>
    </source>
</evidence>
<evidence type="ECO:0000256" key="1">
    <source>
        <dbReference type="SAM" id="MobiDB-lite"/>
    </source>
</evidence>
<comment type="caution">
    <text evidence="3">The sequence shown here is derived from an EMBL/GenBank/DDBJ whole genome shotgun (WGS) entry which is preliminary data.</text>
</comment>
<evidence type="ECO:0008006" key="5">
    <source>
        <dbReference type="Google" id="ProtNLM"/>
    </source>
</evidence>
<keyword evidence="2" id="KW-0472">Membrane</keyword>
<organism evidence="3 4">
    <name type="scientific">Fructobacillus tropaeoli</name>
    <dbReference type="NCBI Taxonomy" id="709323"/>
    <lineage>
        <taxon>Bacteria</taxon>
        <taxon>Bacillati</taxon>
        <taxon>Bacillota</taxon>
        <taxon>Bacilli</taxon>
        <taxon>Lactobacillales</taxon>
        <taxon>Lactobacillaceae</taxon>
        <taxon>Fructobacillus</taxon>
    </lineage>
</organism>
<feature type="region of interest" description="Disordered" evidence="1">
    <location>
        <begin position="34"/>
        <end position="100"/>
    </location>
</feature>
<proteinExistence type="predicted"/>
<evidence type="ECO:0000313" key="4">
    <source>
        <dbReference type="Proteomes" id="UP001314262"/>
    </source>
</evidence>
<keyword evidence="2" id="KW-1133">Transmembrane helix</keyword>
<feature type="compositionally biased region" description="Polar residues" evidence="1">
    <location>
        <begin position="49"/>
        <end position="77"/>
    </location>
</feature>
<feature type="compositionally biased region" description="Low complexity" evidence="1">
    <location>
        <begin position="78"/>
        <end position="100"/>
    </location>
</feature>
<dbReference type="Proteomes" id="UP001314262">
    <property type="component" value="Unassembled WGS sequence"/>
</dbReference>